<keyword evidence="5 6" id="KW-0472">Membrane</keyword>
<dbReference type="Proteomes" id="UP001549691">
    <property type="component" value="Unassembled WGS sequence"/>
</dbReference>
<dbReference type="RefSeq" id="WP_354602623.1">
    <property type="nucleotide sequence ID" value="NZ_JBEWZI010000030.1"/>
</dbReference>
<feature type="transmembrane region" description="Helical" evidence="6">
    <location>
        <begin position="153"/>
        <end position="180"/>
    </location>
</feature>
<dbReference type="NCBIfam" id="TIGR00765">
    <property type="entry name" value="yihY_not_rbn"/>
    <property type="match status" value="1"/>
</dbReference>
<keyword evidence="8" id="KW-1185">Reference proteome</keyword>
<dbReference type="EMBL" id="JBEWZI010000030">
    <property type="protein sequence ID" value="MET7016165.1"/>
    <property type="molecule type" value="Genomic_DNA"/>
</dbReference>
<dbReference type="PANTHER" id="PTHR30213">
    <property type="entry name" value="INNER MEMBRANE PROTEIN YHJD"/>
    <property type="match status" value="1"/>
</dbReference>
<evidence type="ECO:0000256" key="4">
    <source>
        <dbReference type="ARBA" id="ARBA00022989"/>
    </source>
</evidence>
<evidence type="ECO:0000313" key="7">
    <source>
        <dbReference type="EMBL" id="MET7016165.1"/>
    </source>
</evidence>
<keyword evidence="4 6" id="KW-1133">Transmembrane helix</keyword>
<reference evidence="7 8" key="1">
    <citation type="submission" date="2024-07" db="EMBL/GenBank/DDBJ databases">
        <title>Uliginosibacterium flavum JJ3220;KACC:17644.</title>
        <authorList>
            <person name="Kim M.K."/>
        </authorList>
    </citation>
    <scope>NUCLEOTIDE SEQUENCE [LARGE SCALE GENOMIC DNA]</scope>
    <source>
        <strain evidence="7 8">KACC:17644</strain>
    </source>
</reference>
<feature type="transmembrane region" description="Helical" evidence="6">
    <location>
        <begin position="261"/>
        <end position="286"/>
    </location>
</feature>
<comment type="subcellular location">
    <subcellularLocation>
        <location evidence="1">Cell membrane</location>
        <topology evidence="1">Multi-pass membrane protein</topology>
    </subcellularLocation>
</comment>
<comment type="caution">
    <text evidence="7">The sequence shown here is derived from an EMBL/GenBank/DDBJ whole genome shotgun (WGS) entry which is preliminary data.</text>
</comment>
<evidence type="ECO:0000256" key="3">
    <source>
        <dbReference type="ARBA" id="ARBA00022692"/>
    </source>
</evidence>
<dbReference type="PIRSF" id="PIRSF035875">
    <property type="entry name" value="RNase_BN"/>
    <property type="match status" value="1"/>
</dbReference>
<evidence type="ECO:0000256" key="1">
    <source>
        <dbReference type="ARBA" id="ARBA00004651"/>
    </source>
</evidence>
<gene>
    <name evidence="7" type="ORF">ABXR19_18415</name>
</gene>
<evidence type="ECO:0000256" key="2">
    <source>
        <dbReference type="ARBA" id="ARBA00022475"/>
    </source>
</evidence>
<feature type="transmembrane region" description="Helical" evidence="6">
    <location>
        <begin position="44"/>
        <end position="67"/>
    </location>
</feature>
<evidence type="ECO:0000313" key="8">
    <source>
        <dbReference type="Proteomes" id="UP001549691"/>
    </source>
</evidence>
<dbReference type="Pfam" id="PF03631">
    <property type="entry name" value="Virul_fac_BrkB"/>
    <property type="match status" value="1"/>
</dbReference>
<proteinExistence type="predicted"/>
<keyword evidence="2" id="KW-1003">Cell membrane</keyword>
<protein>
    <submittedName>
        <fullName evidence="7">YihY/virulence factor BrkB family protein</fullName>
    </submittedName>
</protein>
<dbReference type="PANTHER" id="PTHR30213:SF1">
    <property type="entry name" value="INNER MEMBRANE PROTEIN YHJD"/>
    <property type="match status" value="1"/>
</dbReference>
<feature type="transmembrane region" description="Helical" evidence="6">
    <location>
        <begin position="200"/>
        <end position="218"/>
    </location>
</feature>
<evidence type="ECO:0000256" key="5">
    <source>
        <dbReference type="ARBA" id="ARBA00023136"/>
    </source>
</evidence>
<feature type="transmembrane region" description="Helical" evidence="6">
    <location>
        <begin position="107"/>
        <end position="132"/>
    </location>
</feature>
<keyword evidence="3 6" id="KW-0812">Transmembrane</keyword>
<accession>A0ABV2TQG0</accession>
<dbReference type="InterPro" id="IPR017039">
    <property type="entry name" value="Virul_fac_BrkB"/>
</dbReference>
<sequence length="321" mass="33854">MKQGLLKRTGNAFQRAAEVTPVRVALACAEGWSADRCSSMAAALAFYASFSLAPMLVIVIAVAGFFFGEEAVQGRLFDEIRNLLGKEGAIAVQAMVASAWKADRSGWTAGISVAAVLLGASATFTQLSDSLNTIWHLPLRNQGALFSLVKVRLISFGLVIGIAFLIVILLVFDAALSFSISRFLGSAEGMSAAAAQWVQWAQRGISVLLLAGAFAALLKILPTTPVRWSSAWLGAVAAAILFSIGKNLFSLYLARAGTANAFGAAGSLAVLLMWLYFSSAVFLLGAELAAHWNGKFDRLSAVPNAPPQPGDIRIACTIDPE</sequence>
<feature type="transmembrane region" description="Helical" evidence="6">
    <location>
        <begin position="230"/>
        <end position="249"/>
    </location>
</feature>
<evidence type="ECO:0000256" key="6">
    <source>
        <dbReference type="SAM" id="Phobius"/>
    </source>
</evidence>
<organism evidence="7 8">
    <name type="scientific">Uliginosibacterium flavum</name>
    <dbReference type="NCBI Taxonomy" id="1396831"/>
    <lineage>
        <taxon>Bacteria</taxon>
        <taxon>Pseudomonadati</taxon>
        <taxon>Pseudomonadota</taxon>
        <taxon>Betaproteobacteria</taxon>
        <taxon>Rhodocyclales</taxon>
        <taxon>Zoogloeaceae</taxon>
        <taxon>Uliginosibacterium</taxon>
    </lineage>
</organism>
<name>A0ABV2TQG0_9RHOO</name>